<name>A0A1Z5HPS3_9FIRM</name>
<dbReference type="InterPro" id="IPR000878">
    <property type="entry name" value="4pyrrol_Mease"/>
</dbReference>
<reference evidence="8" key="1">
    <citation type="journal article" date="2017" name="Appl. Environ. Microbiol.">
        <title>Genomic analysis of Calderihabitans maritimus KKC1, a thermophilic hydrogenogenic carboxydotrophic bacterium isolated from marine sediment.</title>
        <authorList>
            <person name="Omae K."/>
            <person name="Yoneda Y."/>
            <person name="Fukuyama Y."/>
            <person name="Yoshida T."/>
            <person name="Sako Y."/>
        </authorList>
    </citation>
    <scope>NUCLEOTIDE SEQUENCE [LARGE SCALE GENOMIC DNA]</scope>
    <source>
        <strain evidence="8">KKC1</strain>
    </source>
</reference>
<evidence type="ECO:0000256" key="2">
    <source>
        <dbReference type="ARBA" id="ARBA00022573"/>
    </source>
</evidence>
<dbReference type="Gene3D" id="3.30.950.10">
    <property type="entry name" value="Methyltransferase, Cobalt-precorrin-4 Transmethylase, Domain 2"/>
    <property type="match status" value="1"/>
</dbReference>
<organism evidence="7 8">
    <name type="scientific">Calderihabitans maritimus</name>
    <dbReference type="NCBI Taxonomy" id="1246530"/>
    <lineage>
        <taxon>Bacteria</taxon>
        <taxon>Bacillati</taxon>
        <taxon>Bacillota</taxon>
        <taxon>Clostridia</taxon>
        <taxon>Neomoorellales</taxon>
        <taxon>Calderihabitantaceae</taxon>
        <taxon>Calderihabitans</taxon>
    </lineage>
</organism>
<dbReference type="GO" id="GO:0008168">
    <property type="term" value="F:methyltransferase activity"/>
    <property type="evidence" value="ECO:0007669"/>
    <property type="project" value="UniProtKB-KW"/>
</dbReference>
<accession>A0A1Z5HPS3</accession>
<dbReference type="InterPro" id="IPR014777">
    <property type="entry name" value="4pyrrole_Mease_sub1"/>
</dbReference>
<dbReference type="UniPathway" id="UPA00148"/>
<keyword evidence="2" id="KW-0169">Cobalamin biosynthesis</keyword>
<comment type="caution">
    <text evidence="7">The sequence shown here is derived from an EMBL/GenBank/DDBJ whole genome shotgun (WGS) entry which is preliminary data.</text>
</comment>
<evidence type="ECO:0000256" key="3">
    <source>
        <dbReference type="ARBA" id="ARBA00022603"/>
    </source>
</evidence>
<dbReference type="Pfam" id="PF00590">
    <property type="entry name" value="TP_methylase"/>
    <property type="match status" value="1"/>
</dbReference>
<dbReference type="InterPro" id="IPR014776">
    <property type="entry name" value="4pyrrole_Mease_sub2"/>
</dbReference>
<evidence type="ECO:0000256" key="1">
    <source>
        <dbReference type="ARBA" id="ARBA00004953"/>
    </source>
</evidence>
<dbReference type="PANTHER" id="PTHR47036">
    <property type="entry name" value="COBALT-FACTOR III C(17)-METHYLTRANSFERASE-RELATED"/>
    <property type="match status" value="1"/>
</dbReference>
<dbReference type="PANTHER" id="PTHR47036:SF1">
    <property type="entry name" value="COBALT-FACTOR III C(17)-METHYLTRANSFERASE-RELATED"/>
    <property type="match status" value="1"/>
</dbReference>
<dbReference type="EMBL" id="BDGJ01000018">
    <property type="protein sequence ID" value="GAW91523.1"/>
    <property type="molecule type" value="Genomic_DNA"/>
</dbReference>
<evidence type="ECO:0000256" key="4">
    <source>
        <dbReference type="ARBA" id="ARBA00022679"/>
    </source>
</evidence>
<protein>
    <submittedName>
        <fullName evidence="7">Precorrin-3B methylase</fullName>
    </submittedName>
</protein>
<dbReference type="Gene3D" id="3.40.1010.10">
    <property type="entry name" value="Cobalt-precorrin-4 Transmethylase, Domain 1"/>
    <property type="match status" value="1"/>
</dbReference>
<evidence type="ECO:0000313" key="8">
    <source>
        <dbReference type="Proteomes" id="UP000197032"/>
    </source>
</evidence>
<dbReference type="SUPFAM" id="SSF53790">
    <property type="entry name" value="Tetrapyrrole methylase"/>
    <property type="match status" value="1"/>
</dbReference>
<dbReference type="GO" id="GO:0032259">
    <property type="term" value="P:methylation"/>
    <property type="evidence" value="ECO:0007669"/>
    <property type="project" value="UniProtKB-KW"/>
</dbReference>
<evidence type="ECO:0000256" key="5">
    <source>
        <dbReference type="ARBA" id="ARBA00022691"/>
    </source>
</evidence>
<feature type="domain" description="Tetrapyrrole methylase" evidence="6">
    <location>
        <begin position="1"/>
        <end position="196"/>
    </location>
</feature>
<keyword evidence="8" id="KW-1185">Reference proteome</keyword>
<dbReference type="GO" id="GO:0009236">
    <property type="term" value="P:cobalamin biosynthetic process"/>
    <property type="evidence" value="ECO:0007669"/>
    <property type="project" value="UniProtKB-UniPathway"/>
</dbReference>
<gene>
    <name evidence="7" type="ORF">KKC1_06840</name>
</gene>
<keyword evidence="3 7" id="KW-0489">Methyltransferase</keyword>
<sequence>MTFRAREAIEQAEVIAGYKTYIELIRPMIEKKRLISTGMTREIERCREAALAASEGHRVALISSGDAGIYGMAGLMLEVLEDMRKLDEVEIEVIPGVTAASGAAALLGAPLMHDFCAISLSDLLTPLDTILRRVEAAASADFVIVLYNPKSKKRTKPIEAAQEILLRYRGPDTPVGIVRSALRAGQKVVLSRLKNLLEHPIDMQSVVIIGNSQTRQVGSFLITPRGYQL</sequence>
<dbReference type="InterPro" id="IPR035996">
    <property type="entry name" value="4pyrrol_Methylase_sf"/>
</dbReference>
<keyword evidence="4" id="KW-0808">Transferase</keyword>
<evidence type="ECO:0000313" key="7">
    <source>
        <dbReference type="EMBL" id="GAW91523.1"/>
    </source>
</evidence>
<dbReference type="AlphaFoldDB" id="A0A1Z5HPS3"/>
<proteinExistence type="predicted"/>
<dbReference type="Proteomes" id="UP000197032">
    <property type="component" value="Unassembled WGS sequence"/>
</dbReference>
<dbReference type="CDD" id="cd11646">
    <property type="entry name" value="Precorrin_3B_C17_MT"/>
    <property type="match status" value="1"/>
</dbReference>
<dbReference type="NCBIfam" id="TIGR01466">
    <property type="entry name" value="cobJ_cbiH"/>
    <property type="match status" value="1"/>
</dbReference>
<keyword evidence="5" id="KW-0949">S-adenosyl-L-methionine</keyword>
<dbReference type="InterPro" id="IPR051810">
    <property type="entry name" value="Precorrin_MeTrfase"/>
</dbReference>
<comment type="pathway">
    <text evidence="1">Cofactor biosynthesis; adenosylcobalamin biosynthesis.</text>
</comment>
<evidence type="ECO:0000259" key="6">
    <source>
        <dbReference type="Pfam" id="PF00590"/>
    </source>
</evidence>
<dbReference type="InterPro" id="IPR006363">
    <property type="entry name" value="Cbl_synth_CobJ/CibH_dom"/>
</dbReference>